<comment type="subunit">
    <text evidence="7">Component of the signal peptidase complex (SPC) composed of a catalytic subunit SEC11 and three accessory subunits SPC1, SPC2 and SPC3. The complex induces a local thinning of the ER membrane which is used to measure the length of the signal peptide (SP) h-region of protein substrates. This ensures the selectivity of the complex towards h-regions shorter than 18-20 amino acids. SPC associates with the translocon complex.</text>
</comment>
<keyword evidence="4" id="KW-0256">Endoplasmic reticulum</keyword>
<dbReference type="GO" id="GO:0005787">
    <property type="term" value="C:signal peptidase complex"/>
    <property type="evidence" value="ECO:0007669"/>
    <property type="project" value="TreeGrafter"/>
</dbReference>
<evidence type="ECO:0000256" key="4">
    <source>
        <dbReference type="ARBA" id="ARBA00022824"/>
    </source>
</evidence>
<proteinExistence type="predicted"/>
<evidence type="ECO:0000256" key="7">
    <source>
        <dbReference type="ARBA" id="ARBA00047037"/>
    </source>
</evidence>
<dbReference type="OMA" id="VIKVHEC"/>
<name>A8PWL2_MALGO</name>
<keyword evidence="9" id="KW-1185">Reference proteome</keyword>
<evidence type="ECO:0000256" key="5">
    <source>
        <dbReference type="ARBA" id="ARBA00022968"/>
    </source>
</evidence>
<evidence type="ECO:0000256" key="3">
    <source>
        <dbReference type="ARBA" id="ARBA00021755"/>
    </source>
</evidence>
<keyword evidence="5" id="KW-0812">Transmembrane</keyword>
<dbReference type="EMBL" id="AAYY01000003">
    <property type="protein sequence ID" value="EDP44657.1"/>
    <property type="molecule type" value="Genomic_DNA"/>
</dbReference>
<dbReference type="InterPro" id="IPR019533">
    <property type="entry name" value="Peptidase_S26"/>
</dbReference>
<evidence type="ECO:0000256" key="6">
    <source>
        <dbReference type="ARBA" id="ARBA00045533"/>
    </source>
</evidence>
<evidence type="ECO:0000256" key="2">
    <source>
        <dbReference type="ARBA" id="ARBA00019685"/>
    </source>
</evidence>
<dbReference type="GeneID" id="5856176"/>
<dbReference type="RefSeq" id="XP_001731871.1">
    <property type="nucleotide sequence ID" value="XM_001731819.1"/>
</dbReference>
<keyword evidence="5" id="KW-0735">Signal-anchor</keyword>
<dbReference type="STRING" id="425265.A8PWL2"/>
<comment type="subcellular location">
    <subcellularLocation>
        <location evidence="1">Endoplasmic reticulum membrane</location>
        <topology evidence="1">Single-pass type II membrane protein</topology>
    </subcellularLocation>
</comment>
<reference evidence="8 9" key="1">
    <citation type="journal article" date="2007" name="Proc. Natl. Acad. Sci. U.S.A.">
        <title>Dandruff-associated Malassezia genomes reveal convergent and divergent virulence traits shared with plant and human fungal pathogens.</title>
        <authorList>
            <person name="Xu J."/>
            <person name="Saunders C.W."/>
            <person name="Hu P."/>
            <person name="Grant R.A."/>
            <person name="Boekhout T."/>
            <person name="Kuramae E.E."/>
            <person name="Kronstad J.W."/>
            <person name="Deangelis Y.M."/>
            <person name="Reeder N.L."/>
            <person name="Johnstone K.R."/>
            <person name="Leland M."/>
            <person name="Fieno A.M."/>
            <person name="Begley W.M."/>
            <person name="Sun Y."/>
            <person name="Lacey M.P."/>
            <person name="Chaudhary T."/>
            <person name="Keough T."/>
            <person name="Chu L."/>
            <person name="Sears R."/>
            <person name="Yuan B."/>
            <person name="Dawson T.L.Jr."/>
        </authorList>
    </citation>
    <scope>NUCLEOTIDE SEQUENCE [LARGE SCALE GENOMIC DNA]</scope>
    <source>
        <strain evidence="9">ATCC MYA-4612 / CBS 7966</strain>
    </source>
</reference>
<dbReference type="FunCoup" id="A8PWL2">
    <property type="interactions" value="234"/>
</dbReference>
<comment type="function">
    <text evidence="6">Catalytic component of the signal peptidase complex (SPC) which catalyzes the cleavage of N-terminal signal sequences from nascent proteins as they are translocated into the lumen of the endoplasmic reticulum. Specifically cleaves N-terminal signal peptides that contain a hydrophobic alpha-helix (h-region) shorter than 18-20 amino acids.</text>
</comment>
<dbReference type="OrthoDB" id="10257561at2759"/>
<dbReference type="MEROPS" id="S26.A04"/>
<dbReference type="VEuPathDB" id="FungiDB:MGL_1139"/>
<dbReference type="AlphaFoldDB" id="A8PWL2"/>
<evidence type="ECO:0000256" key="1">
    <source>
        <dbReference type="ARBA" id="ARBA00004648"/>
    </source>
</evidence>
<dbReference type="Proteomes" id="UP000008837">
    <property type="component" value="Unassembled WGS sequence"/>
</dbReference>
<dbReference type="PANTHER" id="PTHR10806:SF6">
    <property type="entry name" value="SIGNAL PEPTIDASE COMPLEX CATALYTIC SUBUNIT SEC11"/>
    <property type="match status" value="1"/>
</dbReference>
<dbReference type="GO" id="GO:0006465">
    <property type="term" value="P:signal peptide processing"/>
    <property type="evidence" value="ECO:0007669"/>
    <property type="project" value="InterPro"/>
</dbReference>
<dbReference type="PANTHER" id="PTHR10806">
    <property type="entry name" value="SIGNAL PEPTIDASE COMPLEX CATALYTIC SUBUNIT SEC11"/>
    <property type="match status" value="1"/>
</dbReference>
<gene>
    <name evidence="8" type="ORF">MGL_1139</name>
</gene>
<evidence type="ECO:0000313" key="8">
    <source>
        <dbReference type="EMBL" id="EDP44657.1"/>
    </source>
</evidence>
<dbReference type="KEGG" id="mgl:MGL_1139"/>
<dbReference type="InParanoid" id="A8PWL2"/>
<sequence>MSQKPIEVGEITVYQVPGTAIPIVHRVIETRETKNRGQLLLTKGDNNYDDDIMLYNGPRWIRDDQIVGRVQGFLPYAGYVTILLNDYPMMKYVVLGLLGISLFFERE</sequence>
<comment type="caution">
    <text evidence="8">The sequence shown here is derived from an EMBL/GenBank/DDBJ whole genome shotgun (WGS) entry which is preliminary data.</text>
</comment>
<dbReference type="CDD" id="cd06530">
    <property type="entry name" value="S26_SPase_I"/>
    <property type="match status" value="1"/>
</dbReference>
<protein>
    <recommendedName>
        <fullName evidence="2">Signal peptidase complex catalytic subunit SEC11</fullName>
    </recommendedName>
    <alternativeName>
        <fullName evidence="3">Signal peptidase complex catalytic subunit sec11</fullName>
    </alternativeName>
</protein>
<evidence type="ECO:0000313" key="9">
    <source>
        <dbReference type="Proteomes" id="UP000008837"/>
    </source>
</evidence>
<accession>A8PWL2</accession>
<dbReference type="InterPro" id="IPR001733">
    <property type="entry name" value="Peptidase_S26B"/>
</dbReference>
<dbReference type="GO" id="GO:0004252">
    <property type="term" value="F:serine-type endopeptidase activity"/>
    <property type="evidence" value="ECO:0007669"/>
    <property type="project" value="InterPro"/>
</dbReference>
<dbReference type="NCBIfam" id="TIGR02228">
    <property type="entry name" value="sigpep_I_arch"/>
    <property type="match status" value="1"/>
</dbReference>
<organism evidence="8 9">
    <name type="scientific">Malassezia globosa (strain ATCC MYA-4612 / CBS 7966)</name>
    <name type="common">Dandruff-associated fungus</name>
    <dbReference type="NCBI Taxonomy" id="425265"/>
    <lineage>
        <taxon>Eukaryota</taxon>
        <taxon>Fungi</taxon>
        <taxon>Dikarya</taxon>
        <taxon>Basidiomycota</taxon>
        <taxon>Ustilaginomycotina</taxon>
        <taxon>Malasseziomycetes</taxon>
        <taxon>Malasseziales</taxon>
        <taxon>Malasseziaceae</taxon>
        <taxon>Malassezia</taxon>
    </lineage>
</organism>